<keyword evidence="3" id="KW-1185">Reference proteome</keyword>
<feature type="compositionally biased region" description="Basic and acidic residues" evidence="1">
    <location>
        <begin position="9"/>
        <end position="23"/>
    </location>
</feature>
<evidence type="ECO:0000313" key="2">
    <source>
        <dbReference type="EMBL" id="CRK86425.1"/>
    </source>
</evidence>
<dbReference type="EMBL" id="CVRI01000001">
    <property type="protein sequence ID" value="CRK86425.1"/>
    <property type="molecule type" value="Genomic_DNA"/>
</dbReference>
<gene>
    <name evidence="2" type="ORF">CLUMA_CG000363</name>
</gene>
<name>A0A1J1HJI6_9DIPT</name>
<protein>
    <submittedName>
        <fullName evidence="2">CLUMA_CG000363, isoform A</fullName>
    </submittedName>
</protein>
<reference evidence="2 3" key="1">
    <citation type="submission" date="2015-04" db="EMBL/GenBank/DDBJ databases">
        <authorList>
            <person name="Syromyatnikov M.Y."/>
            <person name="Popov V.N."/>
        </authorList>
    </citation>
    <scope>NUCLEOTIDE SEQUENCE [LARGE SCALE GENOMIC DNA]</scope>
</reference>
<evidence type="ECO:0000256" key="1">
    <source>
        <dbReference type="SAM" id="MobiDB-lite"/>
    </source>
</evidence>
<accession>A0A1J1HJI6</accession>
<dbReference type="Proteomes" id="UP000183832">
    <property type="component" value="Unassembled WGS sequence"/>
</dbReference>
<sequence length="141" mass="16205">MAGVSKQSHGKDGGLVESSRLEEKKKIPDRNEWRETLEYTIKLTAEMRKQRKTCCENKRKKNFCLSNPLKKLTTPFIVLLMASSKSNKDICTYRGFGFIRVLSLVFLERAENTGRFYLVFWCTSECTAEVILLADKTPINS</sequence>
<feature type="region of interest" description="Disordered" evidence="1">
    <location>
        <begin position="1"/>
        <end position="23"/>
    </location>
</feature>
<organism evidence="2 3">
    <name type="scientific">Clunio marinus</name>
    <dbReference type="NCBI Taxonomy" id="568069"/>
    <lineage>
        <taxon>Eukaryota</taxon>
        <taxon>Metazoa</taxon>
        <taxon>Ecdysozoa</taxon>
        <taxon>Arthropoda</taxon>
        <taxon>Hexapoda</taxon>
        <taxon>Insecta</taxon>
        <taxon>Pterygota</taxon>
        <taxon>Neoptera</taxon>
        <taxon>Endopterygota</taxon>
        <taxon>Diptera</taxon>
        <taxon>Nematocera</taxon>
        <taxon>Chironomoidea</taxon>
        <taxon>Chironomidae</taxon>
        <taxon>Clunio</taxon>
    </lineage>
</organism>
<evidence type="ECO:0000313" key="3">
    <source>
        <dbReference type="Proteomes" id="UP000183832"/>
    </source>
</evidence>
<dbReference type="AlphaFoldDB" id="A0A1J1HJI6"/>
<proteinExistence type="predicted"/>